<feature type="transmembrane region" description="Helical" evidence="1">
    <location>
        <begin position="97"/>
        <end position="119"/>
    </location>
</feature>
<sequence length="148" mass="16308">MKGDQVFEILIGQNSRTKDGCKKKHGSSISFRFILRTSVPLLTWVIILLLDGRYVACGATHWPGIYEATDGSGLLRWCKPDNNSSERLSYIQEAYTISQSIGLLLCIPFGLSVSCCLIIPSFKTNQEGTNLESCNLKMESASADQIPS</sequence>
<gene>
    <name evidence="2" type="ORF">OJAV_G00054310</name>
</gene>
<keyword evidence="1" id="KW-1133">Transmembrane helix</keyword>
<dbReference type="AlphaFoldDB" id="A0A3S2Q6I4"/>
<name>A0A3S2Q6I4_ORYJA</name>
<keyword evidence="1" id="KW-0472">Membrane</keyword>
<keyword evidence="3" id="KW-1185">Reference proteome</keyword>
<dbReference type="OrthoDB" id="8940158at2759"/>
<organism evidence="2 3">
    <name type="scientific">Oryzias javanicus</name>
    <name type="common">Javanese ricefish</name>
    <name type="synonym">Aplocheilus javanicus</name>
    <dbReference type="NCBI Taxonomy" id="123683"/>
    <lineage>
        <taxon>Eukaryota</taxon>
        <taxon>Metazoa</taxon>
        <taxon>Chordata</taxon>
        <taxon>Craniata</taxon>
        <taxon>Vertebrata</taxon>
        <taxon>Euteleostomi</taxon>
        <taxon>Actinopterygii</taxon>
        <taxon>Neopterygii</taxon>
        <taxon>Teleostei</taxon>
        <taxon>Neoteleostei</taxon>
        <taxon>Acanthomorphata</taxon>
        <taxon>Ovalentaria</taxon>
        <taxon>Atherinomorphae</taxon>
        <taxon>Beloniformes</taxon>
        <taxon>Adrianichthyidae</taxon>
        <taxon>Oryziinae</taxon>
        <taxon>Oryzias</taxon>
    </lineage>
</organism>
<dbReference type="Proteomes" id="UP000283210">
    <property type="component" value="Chromosome 6"/>
</dbReference>
<dbReference type="EMBL" id="CM012442">
    <property type="protein sequence ID" value="RVE71674.1"/>
    <property type="molecule type" value="Genomic_DNA"/>
</dbReference>
<accession>A0A3S2Q6I4</accession>
<feature type="transmembrane region" description="Helical" evidence="1">
    <location>
        <begin position="33"/>
        <end position="50"/>
    </location>
</feature>
<evidence type="ECO:0000313" key="3">
    <source>
        <dbReference type="Proteomes" id="UP000283210"/>
    </source>
</evidence>
<keyword evidence="1" id="KW-0812">Transmembrane</keyword>
<evidence type="ECO:0000256" key="1">
    <source>
        <dbReference type="SAM" id="Phobius"/>
    </source>
</evidence>
<reference evidence="2 3" key="1">
    <citation type="submission" date="2018-11" db="EMBL/GenBank/DDBJ databases">
        <authorList>
            <person name="Lopez-Roques C."/>
            <person name="Donnadieu C."/>
            <person name="Bouchez O."/>
            <person name="Klopp C."/>
            <person name="Cabau C."/>
            <person name="Zahm M."/>
        </authorList>
    </citation>
    <scope>NUCLEOTIDE SEQUENCE [LARGE SCALE GENOMIC DNA]</scope>
    <source>
        <strain evidence="2">RS831</strain>
        <tissue evidence="2">Whole body</tissue>
    </source>
</reference>
<proteinExistence type="predicted"/>
<evidence type="ECO:0000313" key="2">
    <source>
        <dbReference type="EMBL" id="RVE71674.1"/>
    </source>
</evidence>
<protein>
    <submittedName>
        <fullName evidence="2">Uncharacterized protein</fullName>
    </submittedName>
</protein>
<reference evidence="2 3" key="2">
    <citation type="submission" date="2019-01" db="EMBL/GenBank/DDBJ databases">
        <title>A chromosome length genome reference of the Java medaka (oryzias javanicus).</title>
        <authorList>
            <person name="Herpin A."/>
            <person name="Takehana Y."/>
            <person name="Naruse K."/>
            <person name="Ansai S."/>
            <person name="Kawaguchi M."/>
        </authorList>
    </citation>
    <scope>NUCLEOTIDE SEQUENCE [LARGE SCALE GENOMIC DNA]</scope>
    <source>
        <strain evidence="2">RS831</strain>
        <tissue evidence="2">Whole body</tissue>
    </source>
</reference>